<feature type="compositionally biased region" description="Polar residues" evidence="1">
    <location>
        <begin position="652"/>
        <end position="672"/>
    </location>
</feature>
<reference evidence="4" key="2">
    <citation type="submission" date="2020-04" db="EMBL/GenBank/DDBJ databases">
        <authorList>
            <consortium name="NCBI Genome Project"/>
        </authorList>
    </citation>
    <scope>NUCLEOTIDE SEQUENCE</scope>
    <source>
        <strain evidence="4">CBS 781.70</strain>
    </source>
</reference>
<feature type="compositionally biased region" description="Acidic residues" evidence="1">
    <location>
        <begin position="507"/>
        <end position="524"/>
    </location>
</feature>
<gene>
    <name evidence="2 4" type="ORF">P152DRAFT_189358</name>
</gene>
<reference evidence="4" key="3">
    <citation type="submission" date="2025-04" db="UniProtKB">
        <authorList>
            <consortium name="RefSeq"/>
        </authorList>
    </citation>
    <scope>IDENTIFICATION</scope>
    <source>
        <strain evidence="4">CBS 781.70</strain>
    </source>
</reference>
<dbReference type="Proteomes" id="UP000504638">
    <property type="component" value="Unplaced"/>
</dbReference>
<dbReference type="PANTHER" id="PTHR42068:SF1">
    <property type="entry name" value="YALI0B18964P"/>
    <property type="match status" value="1"/>
</dbReference>
<evidence type="ECO:0000256" key="1">
    <source>
        <dbReference type="SAM" id="MobiDB-lite"/>
    </source>
</evidence>
<dbReference type="EMBL" id="ML975151">
    <property type="protein sequence ID" value="KAF1815574.1"/>
    <property type="molecule type" value="Genomic_DNA"/>
</dbReference>
<accession>A0A6G1GC21</accession>
<sequence>MPIKMPKGFARRKSTGSALDDFDEKENTVLRQTPEPIPKPATEQGSFRVIPRTEVDRPVSQFIAPRKPKVEKASTWLSFGSSGPKGKEIDDESSPNNRGSNGSSAANSALSKVYDTSSSSARLSSSSTLPSQHDDELFPRTNIHHTLPAKLPAASHGSEHKSFIQSARTWTLGGKSKPQPSTPIPPLPEQTSPREARVSNGTRDGTRDRAVTSSSYASTTIPPKLEDSLPSTDFGSDLSDMFATLTKRKSGILPDEPHAPSSPNNAIRSESEPILPAQARLLSPNRAANTPSPLNYDRRSHDIASSPRSYQSHDSHDGLMPRTTSTSPYQESFPYRSNGPASESFLKPDESMAFNKSSRATSRSASNDGRPSSQRSSLSFLPDSGDRDAQIVYNSVRTSRLLGAQDAISGGPDANDDLFGNRSTTKPSPPINHSRPQLRAVQEVNSSQQLPAAPEEDDSLFSTATAAAIKFSDETAYAEVQKEQGKKVMTAAQFERYKKHNTIYPEDNADSDSDNSETYEEVDEAERSKQTAAHRRKQEAQLAVFRQQMKKTTGDQGAPTRPISQFRPSLDRMSLSSPNLSGPAFLSRPADHGNVGGPSPPDGSLSDEEDDDVPLAIGMAHGFPHKNRPPSKMIGSGSSIVGVPTDRRGSQMPLQRPSSAAGHQSNSGGNRTSTLPVFARNLPADPFGANGGGANRGAPSVAGGRMSTYDPNATLPGYQPGGLVGVIDSEERARALRRGSPNAQMNAAMGVGGQQALPANMPQQMMGMPPNMPGMNPMMNPMNNQMMSQMMANPNTSQAQMQMFIDAMNRSNEMMAMMMATMQQNQAMGAQPGVGNPPPNQSAYLSPHMNHSNPNLNRPHSMASNLPAQHQPPQQSNPYARTMSMVNPPAWNQPGNRQSSAASFSTSFLPNVRNQPYASSIAPSERSTMGMASRYRPVSALPPTNFSTPLPDLDLPRMRTSTLLPMDAHSHGTPTPPLDTQHLAAPLPPPHANGTVQPRKSGVFATIRALGTKGSKKEKGAVTVVEEEDEEGWGDVRRRKGRRGRSRSPEKGGAGSEVPEELRGLYMAEM</sequence>
<evidence type="ECO:0000313" key="3">
    <source>
        <dbReference type="Proteomes" id="UP000504638"/>
    </source>
</evidence>
<feature type="region of interest" description="Disordered" evidence="1">
    <location>
        <begin position="1013"/>
        <end position="1070"/>
    </location>
</feature>
<proteinExistence type="predicted"/>
<dbReference type="GeneID" id="54414817"/>
<reference evidence="2 4" key="1">
    <citation type="submission" date="2020-01" db="EMBL/GenBank/DDBJ databases">
        <authorList>
            <consortium name="DOE Joint Genome Institute"/>
            <person name="Haridas S."/>
            <person name="Albert R."/>
            <person name="Binder M."/>
            <person name="Bloem J."/>
            <person name="Labutti K."/>
            <person name="Salamov A."/>
            <person name="Andreopoulos B."/>
            <person name="Baker S.E."/>
            <person name="Barry K."/>
            <person name="Bills G."/>
            <person name="Bluhm B.H."/>
            <person name="Cannon C."/>
            <person name="Castanera R."/>
            <person name="Culley D.E."/>
            <person name="Daum C."/>
            <person name="Ezra D."/>
            <person name="Gonzalez J.B."/>
            <person name="Henrissat B."/>
            <person name="Kuo A."/>
            <person name="Liang C."/>
            <person name="Lipzen A."/>
            <person name="Lutzoni F."/>
            <person name="Magnuson J."/>
            <person name="Mondo S."/>
            <person name="Nolan M."/>
            <person name="Ohm R."/>
            <person name="Pangilinan J."/>
            <person name="Park H.-J."/>
            <person name="Ramirez L."/>
            <person name="Alfaro M."/>
            <person name="Sun H."/>
            <person name="Tritt A."/>
            <person name="Yoshinaga Y."/>
            <person name="Zwiers L.-H."/>
            <person name="Turgeon B.G."/>
            <person name="Goodwin S.B."/>
            <person name="Spatafora J.W."/>
            <person name="Crous P.W."/>
            <person name="Grigoriev I.V."/>
        </authorList>
    </citation>
    <scope>NUCLEOTIDE SEQUENCE</scope>
    <source>
        <strain evidence="2 4">CBS 781.70</strain>
    </source>
</reference>
<evidence type="ECO:0000313" key="2">
    <source>
        <dbReference type="EMBL" id="KAF1815574.1"/>
    </source>
</evidence>
<feature type="region of interest" description="Disordered" evidence="1">
    <location>
        <begin position="828"/>
        <end position="903"/>
    </location>
</feature>
<feature type="region of interest" description="Disordered" evidence="1">
    <location>
        <begin position="644"/>
        <end position="672"/>
    </location>
</feature>
<feature type="compositionally biased region" description="Polar residues" evidence="1">
    <location>
        <begin position="354"/>
        <end position="379"/>
    </location>
</feature>
<keyword evidence="3" id="KW-1185">Reference proteome</keyword>
<feature type="compositionally biased region" description="Polar residues" evidence="1">
    <location>
        <begin position="893"/>
        <end position="903"/>
    </location>
</feature>
<dbReference type="AlphaFoldDB" id="A0A6G1GC21"/>
<evidence type="ECO:0000313" key="4">
    <source>
        <dbReference type="RefSeq" id="XP_033537205.1"/>
    </source>
</evidence>
<feature type="compositionally biased region" description="Polar residues" evidence="1">
    <location>
        <begin position="211"/>
        <end position="221"/>
    </location>
</feature>
<protein>
    <submittedName>
        <fullName evidence="2 4">Uncharacterized protein</fullName>
    </submittedName>
</protein>
<name>A0A6G1GC21_9PEZI</name>
<feature type="compositionally biased region" description="Polar residues" evidence="1">
    <location>
        <begin position="841"/>
        <end position="879"/>
    </location>
</feature>
<dbReference type="PANTHER" id="PTHR42068">
    <property type="entry name" value="YALI0B18964P"/>
    <property type="match status" value="1"/>
</dbReference>
<feature type="compositionally biased region" description="Low complexity" evidence="1">
    <location>
        <begin position="94"/>
        <end position="131"/>
    </location>
</feature>
<feature type="compositionally biased region" description="Basic residues" evidence="1">
    <location>
        <begin position="1037"/>
        <end position="1046"/>
    </location>
</feature>
<dbReference type="OrthoDB" id="5396252at2759"/>
<organism evidence="2">
    <name type="scientific">Eremomyces bilateralis CBS 781.70</name>
    <dbReference type="NCBI Taxonomy" id="1392243"/>
    <lineage>
        <taxon>Eukaryota</taxon>
        <taxon>Fungi</taxon>
        <taxon>Dikarya</taxon>
        <taxon>Ascomycota</taxon>
        <taxon>Pezizomycotina</taxon>
        <taxon>Dothideomycetes</taxon>
        <taxon>Dothideomycetes incertae sedis</taxon>
        <taxon>Eremomycetales</taxon>
        <taxon>Eremomycetaceae</taxon>
        <taxon>Eremomyces</taxon>
    </lineage>
</organism>
<dbReference type="RefSeq" id="XP_033537205.1">
    <property type="nucleotide sequence ID" value="XM_033674247.1"/>
</dbReference>
<feature type="region of interest" description="Disordered" evidence="1">
    <location>
        <begin position="499"/>
        <end position="611"/>
    </location>
</feature>
<feature type="region of interest" description="Disordered" evidence="1">
    <location>
        <begin position="1"/>
        <end position="388"/>
    </location>
</feature>
<feature type="region of interest" description="Disordered" evidence="1">
    <location>
        <begin position="618"/>
        <end position="637"/>
    </location>
</feature>
<feature type="region of interest" description="Disordered" evidence="1">
    <location>
        <begin position="404"/>
        <end position="458"/>
    </location>
</feature>